<name>A0A9Q0ET57_9TELE</name>
<reference evidence="2" key="1">
    <citation type="submission" date="2022-07" db="EMBL/GenBank/DDBJ databases">
        <title>Chromosome-level genome of Muraenolepis orangiensis.</title>
        <authorList>
            <person name="Kim J."/>
        </authorList>
    </citation>
    <scope>NUCLEOTIDE SEQUENCE</scope>
    <source>
        <strain evidence="2">KU_S4_2022</strain>
        <tissue evidence="2">Muscle</tissue>
    </source>
</reference>
<dbReference type="EMBL" id="JANIIK010000035">
    <property type="protein sequence ID" value="KAJ3612799.1"/>
    <property type="molecule type" value="Genomic_DNA"/>
</dbReference>
<proteinExistence type="predicted"/>
<keyword evidence="3" id="KW-1185">Reference proteome</keyword>
<protein>
    <submittedName>
        <fullName evidence="2">Uncharacterized protein</fullName>
    </submittedName>
</protein>
<evidence type="ECO:0000313" key="3">
    <source>
        <dbReference type="Proteomes" id="UP001148018"/>
    </source>
</evidence>
<organism evidence="2 3">
    <name type="scientific">Muraenolepis orangiensis</name>
    <name type="common">Patagonian moray cod</name>
    <dbReference type="NCBI Taxonomy" id="630683"/>
    <lineage>
        <taxon>Eukaryota</taxon>
        <taxon>Metazoa</taxon>
        <taxon>Chordata</taxon>
        <taxon>Craniata</taxon>
        <taxon>Vertebrata</taxon>
        <taxon>Euteleostomi</taxon>
        <taxon>Actinopterygii</taxon>
        <taxon>Neopterygii</taxon>
        <taxon>Teleostei</taxon>
        <taxon>Neoteleostei</taxon>
        <taxon>Acanthomorphata</taxon>
        <taxon>Zeiogadaria</taxon>
        <taxon>Gadariae</taxon>
        <taxon>Gadiformes</taxon>
        <taxon>Muraenolepidoidei</taxon>
        <taxon>Muraenolepididae</taxon>
        <taxon>Muraenolepis</taxon>
    </lineage>
</organism>
<comment type="caution">
    <text evidence="2">The sequence shown here is derived from an EMBL/GenBank/DDBJ whole genome shotgun (WGS) entry which is preliminary data.</text>
</comment>
<accession>A0A9Q0ET57</accession>
<gene>
    <name evidence="2" type="ORF">NHX12_019057</name>
</gene>
<evidence type="ECO:0000256" key="1">
    <source>
        <dbReference type="SAM" id="MobiDB-lite"/>
    </source>
</evidence>
<feature type="compositionally biased region" description="Basic and acidic residues" evidence="1">
    <location>
        <begin position="1"/>
        <end position="12"/>
    </location>
</feature>
<feature type="region of interest" description="Disordered" evidence="1">
    <location>
        <begin position="1"/>
        <end position="21"/>
    </location>
</feature>
<evidence type="ECO:0000313" key="2">
    <source>
        <dbReference type="EMBL" id="KAJ3612799.1"/>
    </source>
</evidence>
<sequence length="86" mass="9662">MERSAFRHRDPKSPPPRVLTPRVLPSRVLTPRFLIPNLLTPRVLTPRVLTPRVLTPRDGGGEIIKVTIESGPEVPRLSVTSPRDRV</sequence>
<dbReference type="Proteomes" id="UP001148018">
    <property type="component" value="Unassembled WGS sequence"/>
</dbReference>
<dbReference type="AlphaFoldDB" id="A0A9Q0ET57"/>